<feature type="region of interest" description="Disordered" evidence="1">
    <location>
        <begin position="153"/>
        <end position="188"/>
    </location>
</feature>
<feature type="region of interest" description="Disordered" evidence="1">
    <location>
        <begin position="261"/>
        <end position="301"/>
    </location>
</feature>
<evidence type="ECO:0000256" key="1">
    <source>
        <dbReference type="SAM" id="MobiDB-lite"/>
    </source>
</evidence>
<keyword evidence="2" id="KW-1185">Reference proteome</keyword>
<evidence type="ECO:0000313" key="2">
    <source>
        <dbReference type="Proteomes" id="UP000887581"/>
    </source>
</evidence>
<dbReference type="AlphaFoldDB" id="A0A915Q672"/>
<feature type="compositionally biased region" description="Polar residues" evidence="1">
    <location>
        <begin position="173"/>
        <end position="188"/>
    </location>
</feature>
<reference evidence="3" key="1">
    <citation type="submission" date="2022-11" db="UniProtKB">
        <authorList>
            <consortium name="WormBaseParasite"/>
        </authorList>
    </citation>
    <scope>IDENTIFICATION</scope>
</reference>
<feature type="region of interest" description="Disordered" evidence="1">
    <location>
        <begin position="43"/>
        <end position="63"/>
    </location>
</feature>
<name>A0A915Q672_9BILA</name>
<accession>A0A915Q672</accession>
<feature type="compositionally biased region" description="Basic and acidic residues" evidence="1">
    <location>
        <begin position="365"/>
        <end position="387"/>
    </location>
</feature>
<feature type="region of interest" description="Disordered" evidence="1">
    <location>
        <begin position="365"/>
        <end position="403"/>
    </location>
</feature>
<organism evidence="2 3">
    <name type="scientific">Setaria digitata</name>
    <dbReference type="NCBI Taxonomy" id="48799"/>
    <lineage>
        <taxon>Eukaryota</taxon>
        <taxon>Metazoa</taxon>
        <taxon>Ecdysozoa</taxon>
        <taxon>Nematoda</taxon>
        <taxon>Chromadorea</taxon>
        <taxon>Rhabditida</taxon>
        <taxon>Spirurina</taxon>
        <taxon>Spiruromorpha</taxon>
        <taxon>Filarioidea</taxon>
        <taxon>Setariidae</taxon>
        <taxon>Setaria</taxon>
    </lineage>
</organism>
<protein>
    <submittedName>
        <fullName evidence="3">Uncharacterized protein</fullName>
    </submittedName>
</protein>
<dbReference type="WBParaSite" id="sdigi.contig67.g3462.t1">
    <property type="protein sequence ID" value="sdigi.contig67.g3462.t1"/>
    <property type="gene ID" value="sdigi.contig67.g3462"/>
</dbReference>
<feature type="region of interest" description="Disordered" evidence="1">
    <location>
        <begin position="91"/>
        <end position="118"/>
    </location>
</feature>
<proteinExistence type="predicted"/>
<dbReference type="Proteomes" id="UP000887581">
    <property type="component" value="Unplaced"/>
</dbReference>
<sequence length="420" mass="47429">MCLCLSKTANRIGNAVQGKLKLGATSTTTTNVADTIAAEVKPKKRRRSKIAPRLPASPVPPFASTLVTETETSTKSAGVSALTQQFEMNARKQWTDESTSRPISGNKWTPKGGPKPKELQQLLPTVEFKTTPLGGKYKKIDYEVVDAEVIKSGPEDSTSMQHSLDTKREESSPDTSSDTRYISPIRQTEQITVYEYDSQEISRRRGEKPSRISLHEYEPQKLVEESIPHRHEWMEERKTEVWSKTSKGAWQYDIKHFPPVAVTPPATTGDRGLWESSESQHRGSISTDEKPVADAVGGSTSSSTIMVKQDHKGRILASETWDTKRQTASYSTASTLEKTRELDEEVAQKEEIRRRSPVWAIIKSTRQDESKEKEEDEKYRKPEEREALSSYSSSIDTHTSKWGKTDKVNNYLQLKFTWVM</sequence>
<evidence type="ECO:0000313" key="3">
    <source>
        <dbReference type="WBParaSite" id="sdigi.contig67.g3462.t1"/>
    </source>
</evidence>